<dbReference type="Gramene" id="EFJ22018">
    <property type="protein sequence ID" value="EFJ22018"/>
    <property type="gene ID" value="SELMODRAFT_106129"/>
</dbReference>
<dbReference type="InParanoid" id="D8S0Z5"/>
<dbReference type="STRING" id="88036.D8S0Z5"/>
<dbReference type="Pfam" id="PF01535">
    <property type="entry name" value="PPR"/>
    <property type="match status" value="9"/>
</dbReference>
<dbReference type="KEGG" id="smo:SELMODRAFT_106129"/>
<protein>
    <recommendedName>
        <fullName evidence="5">Pentacotripeptide-repeat region of PRORP domain-containing protein</fullName>
    </recommendedName>
</protein>
<dbReference type="PROSITE" id="PS51375">
    <property type="entry name" value="PPR"/>
    <property type="match status" value="6"/>
</dbReference>
<dbReference type="InterPro" id="IPR002885">
    <property type="entry name" value="PPR_rpt"/>
</dbReference>
<feature type="repeat" description="PPR" evidence="2">
    <location>
        <begin position="598"/>
        <end position="632"/>
    </location>
</feature>
<feature type="repeat" description="PPR" evidence="2">
    <location>
        <begin position="290"/>
        <end position="324"/>
    </location>
</feature>
<dbReference type="Pfam" id="PF13041">
    <property type="entry name" value="PPR_2"/>
    <property type="match status" value="1"/>
</dbReference>
<dbReference type="NCBIfam" id="TIGR00756">
    <property type="entry name" value="PPR"/>
    <property type="match status" value="3"/>
</dbReference>
<feature type="repeat" description="PPR" evidence="2">
    <location>
        <begin position="391"/>
        <end position="425"/>
    </location>
</feature>
<name>D8S0Z5_SELML</name>
<evidence type="ECO:0000256" key="2">
    <source>
        <dbReference type="PROSITE-ProRule" id="PRU00708"/>
    </source>
</evidence>
<dbReference type="FunFam" id="1.25.40.10:FF:000381">
    <property type="entry name" value="Pentatricopeptide repeat-containing protein"/>
    <property type="match status" value="1"/>
</dbReference>
<feature type="repeat" description="PPR" evidence="2">
    <location>
        <begin position="492"/>
        <end position="527"/>
    </location>
</feature>
<feature type="repeat" description="PPR" evidence="2">
    <location>
        <begin position="88"/>
        <end position="122"/>
    </location>
</feature>
<keyword evidence="4" id="KW-1185">Reference proteome</keyword>
<dbReference type="InterPro" id="IPR011990">
    <property type="entry name" value="TPR-like_helical_dom_sf"/>
</dbReference>
<dbReference type="FunFam" id="1.25.40.10:FF:000285">
    <property type="entry name" value="Pentatricopeptide repeat-containing protein, chloroplastic"/>
    <property type="match status" value="1"/>
</dbReference>
<dbReference type="EMBL" id="GL377597">
    <property type="protein sequence ID" value="EFJ22018.1"/>
    <property type="molecule type" value="Genomic_DNA"/>
</dbReference>
<feature type="repeat" description="PPR" evidence="2">
    <location>
        <begin position="189"/>
        <end position="223"/>
    </location>
</feature>
<dbReference type="PANTHER" id="PTHR24015:SF548">
    <property type="entry name" value="OS08G0340900 PROTEIN"/>
    <property type="match status" value="1"/>
</dbReference>
<dbReference type="PANTHER" id="PTHR24015">
    <property type="entry name" value="OS07G0578800 PROTEIN-RELATED"/>
    <property type="match status" value="1"/>
</dbReference>
<evidence type="ECO:0000313" key="4">
    <source>
        <dbReference type="Proteomes" id="UP000001514"/>
    </source>
</evidence>
<dbReference type="HOGENOM" id="CLU_002706_15_1_1"/>
<dbReference type="Gene3D" id="1.25.40.10">
    <property type="entry name" value="Tetratricopeptide repeat domain"/>
    <property type="match status" value="6"/>
</dbReference>
<evidence type="ECO:0000256" key="1">
    <source>
        <dbReference type="ARBA" id="ARBA00022737"/>
    </source>
</evidence>
<keyword evidence="1" id="KW-0677">Repeat</keyword>
<evidence type="ECO:0000313" key="3">
    <source>
        <dbReference type="EMBL" id="EFJ22018.1"/>
    </source>
</evidence>
<gene>
    <name evidence="3" type="ORF">SELMODRAFT_106129</name>
</gene>
<dbReference type="GO" id="GO:0009451">
    <property type="term" value="P:RNA modification"/>
    <property type="evidence" value="ECO:0007669"/>
    <property type="project" value="InterPro"/>
</dbReference>
<dbReference type="eggNOG" id="KOG4197">
    <property type="taxonomic scope" value="Eukaryota"/>
</dbReference>
<dbReference type="AlphaFoldDB" id="D8S0Z5"/>
<proteinExistence type="predicted"/>
<evidence type="ECO:0008006" key="5">
    <source>
        <dbReference type="Google" id="ProtNLM"/>
    </source>
</evidence>
<reference evidence="3 4" key="1">
    <citation type="journal article" date="2011" name="Science">
        <title>The Selaginella genome identifies genetic changes associated with the evolution of vascular plants.</title>
        <authorList>
            <person name="Banks J.A."/>
            <person name="Nishiyama T."/>
            <person name="Hasebe M."/>
            <person name="Bowman J.L."/>
            <person name="Gribskov M."/>
            <person name="dePamphilis C."/>
            <person name="Albert V.A."/>
            <person name="Aono N."/>
            <person name="Aoyama T."/>
            <person name="Ambrose B.A."/>
            <person name="Ashton N.W."/>
            <person name="Axtell M.J."/>
            <person name="Barker E."/>
            <person name="Barker M.S."/>
            <person name="Bennetzen J.L."/>
            <person name="Bonawitz N.D."/>
            <person name="Chapple C."/>
            <person name="Cheng C."/>
            <person name="Correa L.G."/>
            <person name="Dacre M."/>
            <person name="DeBarry J."/>
            <person name="Dreyer I."/>
            <person name="Elias M."/>
            <person name="Engstrom E.M."/>
            <person name="Estelle M."/>
            <person name="Feng L."/>
            <person name="Finet C."/>
            <person name="Floyd S.K."/>
            <person name="Frommer W.B."/>
            <person name="Fujita T."/>
            <person name="Gramzow L."/>
            <person name="Gutensohn M."/>
            <person name="Harholt J."/>
            <person name="Hattori M."/>
            <person name="Heyl A."/>
            <person name="Hirai T."/>
            <person name="Hiwatashi Y."/>
            <person name="Ishikawa M."/>
            <person name="Iwata M."/>
            <person name="Karol K.G."/>
            <person name="Koehler B."/>
            <person name="Kolukisaoglu U."/>
            <person name="Kubo M."/>
            <person name="Kurata T."/>
            <person name="Lalonde S."/>
            <person name="Li K."/>
            <person name="Li Y."/>
            <person name="Litt A."/>
            <person name="Lyons E."/>
            <person name="Manning G."/>
            <person name="Maruyama T."/>
            <person name="Michael T.P."/>
            <person name="Mikami K."/>
            <person name="Miyazaki S."/>
            <person name="Morinaga S."/>
            <person name="Murata T."/>
            <person name="Mueller-Roeber B."/>
            <person name="Nelson D.R."/>
            <person name="Obara M."/>
            <person name="Oguri Y."/>
            <person name="Olmstead R.G."/>
            <person name="Onodera N."/>
            <person name="Petersen B.L."/>
            <person name="Pils B."/>
            <person name="Prigge M."/>
            <person name="Rensing S.A."/>
            <person name="Riano-Pachon D.M."/>
            <person name="Roberts A.W."/>
            <person name="Sato Y."/>
            <person name="Scheller H.V."/>
            <person name="Schulz B."/>
            <person name="Schulz C."/>
            <person name="Shakirov E.V."/>
            <person name="Shibagaki N."/>
            <person name="Shinohara N."/>
            <person name="Shippen D.E."/>
            <person name="Soerensen I."/>
            <person name="Sotooka R."/>
            <person name="Sugimoto N."/>
            <person name="Sugita M."/>
            <person name="Sumikawa N."/>
            <person name="Tanurdzic M."/>
            <person name="Theissen G."/>
            <person name="Ulvskov P."/>
            <person name="Wakazuki S."/>
            <person name="Weng J.K."/>
            <person name="Willats W.W."/>
            <person name="Wipf D."/>
            <person name="Wolf P.G."/>
            <person name="Yang L."/>
            <person name="Zimmer A.D."/>
            <person name="Zhu Q."/>
            <person name="Mitros T."/>
            <person name="Hellsten U."/>
            <person name="Loque D."/>
            <person name="Otillar R."/>
            <person name="Salamov A."/>
            <person name="Schmutz J."/>
            <person name="Shapiro H."/>
            <person name="Lindquist E."/>
            <person name="Lucas S."/>
            <person name="Rokhsar D."/>
            <person name="Grigoriev I.V."/>
        </authorList>
    </citation>
    <scope>NUCLEOTIDE SEQUENCE [LARGE SCALE GENOMIC DNA]</scope>
</reference>
<organism evidence="4">
    <name type="scientific">Selaginella moellendorffii</name>
    <name type="common">Spikemoss</name>
    <dbReference type="NCBI Taxonomy" id="88036"/>
    <lineage>
        <taxon>Eukaryota</taxon>
        <taxon>Viridiplantae</taxon>
        <taxon>Streptophyta</taxon>
        <taxon>Embryophyta</taxon>
        <taxon>Tracheophyta</taxon>
        <taxon>Lycopodiopsida</taxon>
        <taxon>Selaginellales</taxon>
        <taxon>Selaginellaceae</taxon>
        <taxon>Selaginella</taxon>
    </lineage>
</organism>
<dbReference type="Proteomes" id="UP000001514">
    <property type="component" value="Unassembled WGS sequence"/>
</dbReference>
<sequence>MAAQSAKFPRARAARSGEMDTATAAYIHLLRAYANSKDLQAGILIHDRIVSRGLDRDPTIADHVVYMYVKCGSFETAKSVFQRMPDPGILSWNRIIAGHAQRHELEEAIATFRRLLLQGVTPGRITYVAALGACCGSRFLPVGKQIHSQIVAAGWDSSLIVSTALIDMYAACGSLRGAIRVFQGMKKRDVVAWTAIIAAFAQYGHLEKAFLTYRGMLLEGFLPVLVTFLALLNALAEERDWDRGRWIHRHITEMKLESELSMAAALITMFGKCGDLKKARRVFRRIHQPDLEVYNALLAAHTENGEFWNALLLFRRMQEDGVAPDRETVLVALGACIRPVDLEHGKGIHVSVINHDLEKDIDVANALIYMYSKCGSLEDAEWMFQRVERPSMVSWRTLLAAYVKHGRNEEALISFRKMLLEGISPGRGACVSALRACGSLRLPGQGRLIHLIVRELGLESHNRVVCTVVEMYGKCKCLEDARSVFEKIEQPNPSSWNSIVAAYLDCGCMEEAFGQLFRRMLLDGVKPDKTTFTLVLSACMEAQEAPVSADQVAFIHSFIIECELETDATIAVFLLSAYGRCKALQEAYAVFSKNHHLGVAVWNAMISAFAENGVPKNGFLLFQRMAREGVMPNRSTFAGVLNAIGSVGASGLEQGKIVHSEAVQLGIELDPIVATALVNMYHGCNCVDADVVAIKKWTVDRNDS</sequence>
<dbReference type="GO" id="GO:0003723">
    <property type="term" value="F:RNA binding"/>
    <property type="evidence" value="ECO:0007669"/>
    <property type="project" value="InterPro"/>
</dbReference>
<accession>D8S0Z5</accession>
<dbReference type="SUPFAM" id="SSF48452">
    <property type="entry name" value="TPR-like"/>
    <property type="match status" value="1"/>
</dbReference>
<dbReference type="InterPro" id="IPR046960">
    <property type="entry name" value="PPR_At4g14850-like_plant"/>
</dbReference>